<sequence length="517" mass="57504">MTTEIGDAFFREATATICKHLQPEDGLRGCAELLSKMMPVGQMYLEVYEHDLGAIRSIARATPETGESMDMLVTMTAAQRKVVTSFRNQSPTDNVFIVNEPKADPVSRAMLDALKLPLETSVLGTYPSIENEVVGSVVVTAPGEFQFTEEHAALFGLLKVPFAVAIQNAARYREILRLKDLLDDDNRFLHQELIRDSGIQIIGADFGLRDVIIASQQVASHGSPVLLIGETGVGKDVIANHIHQISNRCSGPMIKVNCGAIPDSLMDSELFGHEKGAFTGALQKKRGRFERAHGGTIFLDEIGELTLPAQTRLLRILQNKEIERVGGEKTIEVDIRVIAATHRDLREMVRQGEFREDLWYRLNVFPINIPPLRTRKEDIPVLTEFLVQQKCKRLNLIETPRMSPAVIDQLMSYDWPGNVRELENVIERSLILSGGKELRVEDLLPNTPKREQPQEPTLSGSSPMTLDEVTRKHIIKVLNSVDGKVHGSNGAAAILNVNPSTLRSRMNKLGIVYGRRS</sequence>
<dbReference type="SUPFAM" id="SSF46689">
    <property type="entry name" value="Homeodomain-like"/>
    <property type="match status" value="1"/>
</dbReference>
<keyword evidence="3" id="KW-0805">Transcription regulation</keyword>
<dbReference type="PROSITE" id="PS50045">
    <property type="entry name" value="SIGMA54_INTERACT_4"/>
    <property type="match status" value="1"/>
</dbReference>
<dbReference type="InterPro" id="IPR058031">
    <property type="entry name" value="AAA_lid_NorR"/>
</dbReference>
<feature type="domain" description="Sigma-54 factor interaction" evidence="7">
    <location>
        <begin position="201"/>
        <end position="431"/>
    </location>
</feature>
<evidence type="ECO:0000256" key="2">
    <source>
        <dbReference type="ARBA" id="ARBA00022840"/>
    </source>
</evidence>
<keyword evidence="5" id="KW-0804">Transcription</keyword>
<dbReference type="Pfam" id="PF25601">
    <property type="entry name" value="AAA_lid_14"/>
    <property type="match status" value="1"/>
</dbReference>
<dbReference type="Gene3D" id="1.10.10.60">
    <property type="entry name" value="Homeodomain-like"/>
    <property type="match status" value="1"/>
</dbReference>
<evidence type="ECO:0000256" key="3">
    <source>
        <dbReference type="ARBA" id="ARBA00023015"/>
    </source>
</evidence>
<comment type="caution">
    <text evidence="8">The sequence shown here is derived from an EMBL/GenBank/DDBJ whole genome shotgun (WGS) entry which is preliminary data.</text>
</comment>
<dbReference type="InterPro" id="IPR025944">
    <property type="entry name" value="Sigma_54_int_dom_CS"/>
</dbReference>
<evidence type="ECO:0000256" key="4">
    <source>
        <dbReference type="ARBA" id="ARBA00023125"/>
    </source>
</evidence>
<protein>
    <submittedName>
        <fullName evidence="8">Sigma-54-dependent Fis family transcriptional regulator</fullName>
    </submittedName>
</protein>
<dbReference type="PROSITE" id="PS00676">
    <property type="entry name" value="SIGMA54_INTERACT_2"/>
    <property type="match status" value="1"/>
</dbReference>
<dbReference type="Proteomes" id="UP000779070">
    <property type="component" value="Unassembled WGS sequence"/>
</dbReference>
<organism evidence="8 9">
    <name type="scientific">Vibrio neptunius</name>
    <dbReference type="NCBI Taxonomy" id="170651"/>
    <lineage>
        <taxon>Bacteria</taxon>
        <taxon>Pseudomonadati</taxon>
        <taxon>Pseudomonadota</taxon>
        <taxon>Gammaproteobacteria</taxon>
        <taxon>Vibrionales</taxon>
        <taxon>Vibrionaceae</taxon>
        <taxon>Vibrio</taxon>
    </lineage>
</organism>
<dbReference type="PROSITE" id="PS00688">
    <property type="entry name" value="SIGMA54_INTERACT_3"/>
    <property type="match status" value="1"/>
</dbReference>
<dbReference type="EMBL" id="JAFHLB010000059">
    <property type="protein sequence ID" value="MBN3580600.1"/>
    <property type="molecule type" value="Genomic_DNA"/>
</dbReference>
<accession>A0ABS3A7Z2</accession>
<proteinExistence type="predicted"/>
<dbReference type="SUPFAM" id="SSF52540">
    <property type="entry name" value="P-loop containing nucleoside triphosphate hydrolases"/>
    <property type="match status" value="1"/>
</dbReference>
<gene>
    <name evidence="8" type="ORF">JYA62_23595</name>
</gene>
<evidence type="ECO:0000256" key="1">
    <source>
        <dbReference type="ARBA" id="ARBA00022741"/>
    </source>
</evidence>
<dbReference type="Gene3D" id="3.40.50.300">
    <property type="entry name" value="P-loop containing nucleotide triphosphate hydrolases"/>
    <property type="match status" value="1"/>
</dbReference>
<dbReference type="InterPro" id="IPR002078">
    <property type="entry name" value="Sigma_54_int"/>
</dbReference>
<evidence type="ECO:0000256" key="6">
    <source>
        <dbReference type="SAM" id="MobiDB-lite"/>
    </source>
</evidence>
<dbReference type="PANTHER" id="PTHR32071">
    <property type="entry name" value="TRANSCRIPTIONAL REGULATORY PROTEIN"/>
    <property type="match status" value="1"/>
</dbReference>
<dbReference type="RefSeq" id="WP_206372181.1">
    <property type="nucleotide sequence ID" value="NZ_CAWPTM010000127.1"/>
</dbReference>
<evidence type="ECO:0000256" key="5">
    <source>
        <dbReference type="ARBA" id="ARBA00023163"/>
    </source>
</evidence>
<dbReference type="PANTHER" id="PTHR32071:SF117">
    <property type="entry name" value="PTS-DEPENDENT DIHYDROXYACETONE KINASE OPERON REGULATORY PROTEIN-RELATED"/>
    <property type="match status" value="1"/>
</dbReference>
<keyword evidence="4" id="KW-0238">DNA-binding</keyword>
<reference evidence="8 9" key="1">
    <citation type="submission" date="2021-02" db="EMBL/GenBank/DDBJ databases">
        <title>Draft Genome Sequences of 5 Vibrio neptunius Strains Isolated From of Bivalve Hatcheries.</title>
        <authorList>
            <person name="Galvis F."/>
            <person name="Barja J.L."/>
            <person name="Lemos M.L."/>
            <person name="Balado M."/>
        </authorList>
    </citation>
    <scope>NUCLEOTIDE SEQUENCE [LARGE SCALE GENOMIC DNA]</scope>
    <source>
        <strain evidence="8 9">PP-145.98</strain>
    </source>
</reference>
<dbReference type="PROSITE" id="PS00675">
    <property type="entry name" value="SIGMA54_INTERACT_1"/>
    <property type="match status" value="1"/>
</dbReference>
<feature type="region of interest" description="Disordered" evidence="6">
    <location>
        <begin position="444"/>
        <end position="465"/>
    </location>
</feature>
<dbReference type="SMART" id="SM00382">
    <property type="entry name" value="AAA"/>
    <property type="match status" value="1"/>
</dbReference>
<dbReference type="InterPro" id="IPR027417">
    <property type="entry name" value="P-loop_NTPase"/>
</dbReference>
<dbReference type="Pfam" id="PF00158">
    <property type="entry name" value="Sigma54_activat"/>
    <property type="match status" value="1"/>
</dbReference>
<dbReference type="CDD" id="cd00009">
    <property type="entry name" value="AAA"/>
    <property type="match status" value="1"/>
</dbReference>
<dbReference type="InterPro" id="IPR003593">
    <property type="entry name" value="AAA+_ATPase"/>
</dbReference>
<feature type="compositionally biased region" description="Basic and acidic residues" evidence="6">
    <location>
        <begin position="444"/>
        <end position="453"/>
    </location>
</feature>
<dbReference type="Gene3D" id="1.10.8.60">
    <property type="match status" value="1"/>
</dbReference>
<evidence type="ECO:0000259" key="7">
    <source>
        <dbReference type="PROSITE" id="PS50045"/>
    </source>
</evidence>
<dbReference type="InterPro" id="IPR009057">
    <property type="entry name" value="Homeodomain-like_sf"/>
</dbReference>
<feature type="compositionally biased region" description="Polar residues" evidence="6">
    <location>
        <begin position="454"/>
        <end position="464"/>
    </location>
</feature>
<dbReference type="InterPro" id="IPR025943">
    <property type="entry name" value="Sigma_54_int_dom_ATP-bd_2"/>
</dbReference>
<keyword evidence="2" id="KW-0067">ATP-binding</keyword>
<evidence type="ECO:0000313" key="8">
    <source>
        <dbReference type="EMBL" id="MBN3580600.1"/>
    </source>
</evidence>
<keyword evidence="1" id="KW-0547">Nucleotide-binding</keyword>
<keyword evidence="9" id="KW-1185">Reference proteome</keyword>
<evidence type="ECO:0000313" key="9">
    <source>
        <dbReference type="Proteomes" id="UP000779070"/>
    </source>
</evidence>
<name>A0ABS3A7Z2_9VIBR</name>
<dbReference type="InterPro" id="IPR025662">
    <property type="entry name" value="Sigma_54_int_dom_ATP-bd_1"/>
</dbReference>